<keyword evidence="10" id="KW-1185">Reference proteome</keyword>
<sequence length="484" mass="53102">MQQSNPDTETFLAQFSDILLAFDYKERPEGHLPEEVWKQLVDTGMYLPVIPAAHGGRENFAEISLLLEKAAYHNLGLAMSMNIPTLLFLRNVMLYANVTTREEVLADLLPHGRMGGFAVIEPGVGSGSVTMRTFFEQEDDGYRITGSKHWQGFSGAAHWWLIAAKDKAGGAAGDKVSFFIHKRAAGGFTTTVKYVPIGITLMDYGVNELDLFVPAYRKLELEQMSFNAIFLLTSPSWGQWTAMGAGFLTRIYEEAFRYAANRKVPAGYLLEVEHVRYRLGLIAACRDVCRALLAYLLQDTEINTQAPSDLFPWQVMKVLAADSMIAGALHYQELCGGDGCRYQAESNFSAQAVQDAKGFAIFGGSNDMLYALLTHYCLTAPGADAATDLLQLVENYAPVSSVAAVLEESGPIPDVPKSNTAMVICGRILARLFAIVVIKRFKHTIPLETTAVIAATTYCKQEIAALLLNWSVASAITIKQEVPA</sequence>
<proteinExistence type="inferred from homology"/>
<dbReference type="SUPFAM" id="SSF56645">
    <property type="entry name" value="Acyl-CoA dehydrogenase NM domain-like"/>
    <property type="match status" value="1"/>
</dbReference>
<organism evidence="9 10">
    <name type="scientific">Chitinophaga nivalis</name>
    <dbReference type="NCBI Taxonomy" id="2991709"/>
    <lineage>
        <taxon>Bacteria</taxon>
        <taxon>Pseudomonadati</taxon>
        <taxon>Bacteroidota</taxon>
        <taxon>Chitinophagia</taxon>
        <taxon>Chitinophagales</taxon>
        <taxon>Chitinophagaceae</taxon>
        <taxon>Chitinophaga</taxon>
    </lineage>
</organism>
<dbReference type="EMBL" id="JAPDNS010000001">
    <property type="protein sequence ID" value="MCW3484076.1"/>
    <property type="molecule type" value="Genomic_DNA"/>
</dbReference>
<evidence type="ECO:0000256" key="1">
    <source>
        <dbReference type="ARBA" id="ARBA00001974"/>
    </source>
</evidence>
<comment type="cofactor">
    <cofactor evidence="1 5">
        <name>FAD</name>
        <dbReference type="ChEBI" id="CHEBI:57692"/>
    </cofactor>
</comment>
<keyword evidence="3 5" id="KW-0285">Flavoprotein</keyword>
<evidence type="ECO:0000259" key="7">
    <source>
        <dbReference type="Pfam" id="PF02770"/>
    </source>
</evidence>
<evidence type="ECO:0000259" key="6">
    <source>
        <dbReference type="Pfam" id="PF00441"/>
    </source>
</evidence>
<dbReference type="Gene3D" id="1.20.140.10">
    <property type="entry name" value="Butyryl-CoA Dehydrogenase, subunit A, domain 3"/>
    <property type="match status" value="1"/>
</dbReference>
<dbReference type="InterPro" id="IPR046373">
    <property type="entry name" value="Acyl-CoA_Oxase/DH_mid-dom_sf"/>
</dbReference>
<gene>
    <name evidence="9" type="ORF">OL497_09240</name>
</gene>
<evidence type="ECO:0000259" key="8">
    <source>
        <dbReference type="Pfam" id="PF02771"/>
    </source>
</evidence>
<dbReference type="PANTHER" id="PTHR43884:SF12">
    <property type="entry name" value="ISOVALERYL-COA DEHYDROGENASE, MITOCHONDRIAL-RELATED"/>
    <property type="match status" value="1"/>
</dbReference>
<dbReference type="InterPro" id="IPR006091">
    <property type="entry name" value="Acyl-CoA_Oxase/DH_mid-dom"/>
</dbReference>
<evidence type="ECO:0000313" key="10">
    <source>
        <dbReference type="Proteomes" id="UP001207742"/>
    </source>
</evidence>
<evidence type="ECO:0000256" key="5">
    <source>
        <dbReference type="RuleBase" id="RU362125"/>
    </source>
</evidence>
<dbReference type="InterPro" id="IPR009100">
    <property type="entry name" value="AcylCoA_DH/oxidase_NM_dom_sf"/>
</dbReference>
<comment type="caution">
    <text evidence="9">The sequence shown here is derived from an EMBL/GenBank/DDBJ whole genome shotgun (WGS) entry which is preliminary data.</text>
</comment>
<dbReference type="InterPro" id="IPR009075">
    <property type="entry name" value="AcylCo_DH/oxidase_C"/>
</dbReference>
<dbReference type="Gene3D" id="1.10.540.10">
    <property type="entry name" value="Acyl-CoA dehydrogenase/oxidase, N-terminal domain"/>
    <property type="match status" value="1"/>
</dbReference>
<name>A0ABT3IJD3_9BACT</name>
<accession>A0ABT3IJD3</accession>
<dbReference type="SUPFAM" id="SSF47203">
    <property type="entry name" value="Acyl-CoA dehydrogenase C-terminal domain-like"/>
    <property type="match status" value="1"/>
</dbReference>
<evidence type="ECO:0000256" key="2">
    <source>
        <dbReference type="ARBA" id="ARBA00009347"/>
    </source>
</evidence>
<reference evidence="9 10" key="1">
    <citation type="submission" date="2022-10" db="EMBL/GenBank/DDBJ databases">
        <title>Chitinophaga nivalis PC15 sp. nov., isolated from Pyeongchang county, South Korea.</title>
        <authorList>
            <person name="Trinh H.N."/>
        </authorList>
    </citation>
    <scope>NUCLEOTIDE SEQUENCE [LARGE SCALE GENOMIC DNA]</scope>
    <source>
        <strain evidence="9 10">PC14</strain>
    </source>
</reference>
<dbReference type="Pfam" id="PF02771">
    <property type="entry name" value="Acyl-CoA_dh_N"/>
    <property type="match status" value="1"/>
</dbReference>
<protein>
    <submittedName>
        <fullName evidence="9">Acyl-CoA/acyl-ACP dehydrogenase</fullName>
    </submittedName>
</protein>
<feature type="domain" description="Acyl-CoA dehydrogenase/oxidase C-terminal" evidence="6">
    <location>
        <begin position="241"/>
        <end position="371"/>
    </location>
</feature>
<dbReference type="InterPro" id="IPR036250">
    <property type="entry name" value="AcylCo_DH-like_C"/>
</dbReference>
<dbReference type="Pfam" id="PF00441">
    <property type="entry name" value="Acyl-CoA_dh_1"/>
    <property type="match status" value="1"/>
</dbReference>
<keyword evidence="5" id="KW-0560">Oxidoreductase</keyword>
<dbReference type="InterPro" id="IPR037069">
    <property type="entry name" value="AcylCoA_DH/ox_N_sf"/>
</dbReference>
<evidence type="ECO:0000256" key="3">
    <source>
        <dbReference type="ARBA" id="ARBA00022630"/>
    </source>
</evidence>
<dbReference type="Proteomes" id="UP001207742">
    <property type="component" value="Unassembled WGS sequence"/>
</dbReference>
<evidence type="ECO:0000313" key="9">
    <source>
        <dbReference type="EMBL" id="MCW3484076.1"/>
    </source>
</evidence>
<dbReference type="PANTHER" id="PTHR43884">
    <property type="entry name" value="ACYL-COA DEHYDROGENASE"/>
    <property type="match status" value="1"/>
</dbReference>
<feature type="domain" description="Acyl-CoA dehydrogenase/oxidase N-terminal" evidence="8">
    <location>
        <begin position="29"/>
        <end position="108"/>
    </location>
</feature>
<feature type="domain" description="Acyl-CoA oxidase/dehydrogenase middle" evidence="7">
    <location>
        <begin position="117"/>
        <end position="199"/>
    </location>
</feature>
<dbReference type="Gene3D" id="2.40.110.10">
    <property type="entry name" value="Butyryl-CoA Dehydrogenase, subunit A, domain 2"/>
    <property type="match status" value="1"/>
</dbReference>
<dbReference type="InterPro" id="IPR013786">
    <property type="entry name" value="AcylCoA_DH/ox_N"/>
</dbReference>
<comment type="similarity">
    <text evidence="2 5">Belongs to the acyl-CoA dehydrogenase family.</text>
</comment>
<dbReference type="RefSeq" id="WP_264729595.1">
    <property type="nucleotide sequence ID" value="NZ_JAPDNR010000001.1"/>
</dbReference>
<dbReference type="Pfam" id="PF02770">
    <property type="entry name" value="Acyl-CoA_dh_M"/>
    <property type="match status" value="1"/>
</dbReference>
<evidence type="ECO:0000256" key="4">
    <source>
        <dbReference type="ARBA" id="ARBA00022827"/>
    </source>
</evidence>
<keyword evidence="4 5" id="KW-0274">FAD</keyword>